<evidence type="ECO:0000313" key="2">
    <source>
        <dbReference type="Proteomes" id="UP001163324"/>
    </source>
</evidence>
<comment type="caution">
    <text evidence="1">The sequence shown here is derived from an EMBL/GenBank/DDBJ whole genome shotgun (WGS) entry which is preliminary data.</text>
</comment>
<accession>A0ACC0UW90</accession>
<dbReference type="Proteomes" id="UP001163324">
    <property type="component" value="Chromosome 6"/>
</dbReference>
<name>A0ACC0UW90_9HYPO</name>
<sequence length="313" mass="33475">MASLSPTYGFAGLGNMGSEMAKNLASFAKSNGYSPVLVWNRTRQKCDSLRDGNHVEVADSIELLTSQCDVIHTCLANDNVALEVIRQIVKAGRKGLIIVDHSTLFPTTSKTLQAESDGNGISYCSCPVFGPPAAAKSASLLVVLSGQPETQETLRKYIVPAIGKAVIECGEDCSQATLLKILGNNCILGTIELLSESFTLAEKTGFDVSLFYEFIEAWFPAAAWINYGKKIRDGSFPGTNGFTLPGGMKDARFIKRLGLETQTPTPIIDQALTHLTIAKSVGGDSLDWSACAAGMRITAGLEAFKGEDFSIHP</sequence>
<gene>
    <name evidence="1" type="ORF">N3K66_006292</name>
</gene>
<proteinExistence type="predicted"/>
<keyword evidence="2" id="KW-1185">Reference proteome</keyword>
<protein>
    <submittedName>
        <fullName evidence="1">Uncharacterized protein</fullName>
    </submittedName>
</protein>
<dbReference type="EMBL" id="CM047945">
    <property type="protein sequence ID" value="KAI9897932.1"/>
    <property type="molecule type" value="Genomic_DNA"/>
</dbReference>
<evidence type="ECO:0000313" key="1">
    <source>
        <dbReference type="EMBL" id="KAI9897932.1"/>
    </source>
</evidence>
<reference evidence="1" key="1">
    <citation type="submission" date="2022-10" db="EMBL/GenBank/DDBJ databases">
        <title>Complete Genome of Trichothecium roseum strain YXFP-22015, a Plant Pathogen Isolated from Citrus.</title>
        <authorList>
            <person name="Wang Y."/>
            <person name="Zhu L."/>
        </authorList>
    </citation>
    <scope>NUCLEOTIDE SEQUENCE</scope>
    <source>
        <strain evidence="1">YXFP-22015</strain>
    </source>
</reference>
<organism evidence="1 2">
    <name type="scientific">Trichothecium roseum</name>
    <dbReference type="NCBI Taxonomy" id="47278"/>
    <lineage>
        <taxon>Eukaryota</taxon>
        <taxon>Fungi</taxon>
        <taxon>Dikarya</taxon>
        <taxon>Ascomycota</taxon>
        <taxon>Pezizomycotina</taxon>
        <taxon>Sordariomycetes</taxon>
        <taxon>Hypocreomycetidae</taxon>
        <taxon>Hypocreales</taxon>
        <taxon>Hypocreales incertae sedis</taxon>
        <taxon>Trichothecium</taxon>
    </lineage>
</organism>